<sequence>MWPPCVAMQAGHGSAPGDVGVSWLHGKGSWLFYIGLLAAVRHVLGLLPGVPPHVAWSALNIGHAALTFVTFHWLKGNPFPTYWSLTPAGVDACTWWEQLDRRWQQTPARKFCVAVVLALWVLAVEATPASAWGWHAANGIAFGVVFVAKLPVMDRVRIFGINR</sequence>
<evidence type="ECO:0000313" key="2">
    <source>
        <dbReference type="Proteomes" id="UP000798662"/>
    </source>
</evidence>
<comment type="caution">
    <text evidence="1">The sequence shown here is derived from an EMBL/GenBank/DDBJ whole genome shotgun (WGS) entry which is preliminary data.</text>
</comment>
<proteinExistence type="predicted"/>
<accession>A0ACC3C1Z1</accession>
<reference evidence="1" key="1">
    <citation type="submission" date="2019-11" db="EMBL/GenBank/DDBJ databases">
        <title>Nori genome reveals adaptations in red seaweeds to the harsh intertidal environment.</title>
        <authorList>
            <person name="Wang D."/>
            <person name="Mao Y."/>
        </authorList>
    </citation>
    <scope>NUCLEOTIDE SEQUENCE</scope>
    <source>
        <tissue evidence="1">Gametophyte</tissue>
    </source>
</reference>
<evidence type="ECO:0000313" key="1">
    <source>
        <dbReference type="EMBL" id="KAK1864167.1"/>
    </source>
</evidence>
<keyword evidence="2" id="KW-1185">Reference proteome</keyword>
<organism evidence="1 2">
    <name type="scientific">Pyropia yezoensis</name>
    <name type="common">Susabi-nori</name>
    <name type="synonym">Porphyra yezoensis</name>
    <dbReference type="NCBI Taxonomy" id="2788"/>
    <lineage>
        <taxon>Eukaryota</taxon>
        <taxon>Rhodophyta</taxon>
        <taxon>Bangiophyceae</taxon>
        <taxon>Bangiales</taxon>
        <taxon>Bangiaceae</taxon>
        <taxon>Pyropia</taxon>
    </lineage>
</organism>
<name>A0ACC3C1Z1_PYRYE</name>
<protein>
    <submittedName>
        <fullName evidence="1">Uncharacterized protein</fullName>
    </submittedName>
</protein>
<gene>
    <name evidence="1" type="ORF">I4F81_006717</name>
</gene>
<dbReference type="EMBL" id="CM020619">
    <property type="protein sequence ID" value="KAK1864167.1"/>
    <property type="molecule type" value="Genomic_DNA"/>
</dbReference>
<dbReference type="Proteomes" id="UP000798662">
    <property type="component" value="Chromosome 2"/>
</dbReference>